<gene>
    <name evidence="2" type="ORF">FHG71_20590</name>
</gene>
<proteinExistence type="predicted"/>
<organism evidence="2 3">
    <name type="scientific">Rubellimicrobium roseum</name>
    <dbReference type="NCBI Taxonomy" id="687525"/>
    <lineage>
        <taxon>Bacteria</taxon>
        <taxon>Pseudomonadati</taxon>
        <taxon>Pseudomonadota</taxon>
        <taxon>Alphaproteobacteria</taxon>
        <taxon>Rhodobacterales</taxon>
        <taxon>Roseobacteraceae</taxon>
        <taxon>Rubellimicrobium</taxon>
    </lineage>
</organism>
<evidence type="ECO:0000256" key="1">
    <source>
        <dbReference type="SAM" id="MobiDB-lite"/>
    </source>
</evidence>
<protein>
    <submittedName>
        <fullName evidence="2">Uncharacterized protein</fullName>
    </submittedName>
</protein>
<dbReference type="RefSeq" id="WP_139083575.1">
    <property type="nucleotide sequence ID" value="NZ_VDFV01000060.1"/>
</dbReference>
<accession>A0A5C4N742</accession>
<name>A0A5C4N742_9RHOB</name>
<keyword evidence="3" id="KW-1185">Reference proteome</keyword>
<sequence length="216" mass="24230">MFHTIARRYGPWSLDLPTATHTLVCLARSLNGLWSVWVDGLQVLIVVVPEPPDLQSSHMSPFILPRRQVLCFLAWGTATACLPVCVPKARANDEDDRGSGQGRNRGRGRGGDDDNDRGREDSGRSRGESDRSNIDNRGGSEDRRNRNDNTEDRADDDRLRTSNEDASVLQDITVIYPDGWTERIADGSYELLDPLSRSVVRRSATSEDFNRMMSLR</sequence>
<dbReference type="OrthoDB" id="8420605at2"/>
<evidence type="ECO:0000313" key="2">
    <source>
        <dbReference type="EMBL" id="TNC62079.1"/>
    </source>
</evidence>
<reference evidence="2 3" key="1">
    <citation type="submission" date="2019-06" db="EMBL/GenBank/DDBJ databases">
        <authorList>
            <person name="Jiang L."/>
        </authorList>
    </citation>
    <scope>NUCLEOTIDE SEQUENCE [LARGE SCALE GENOMIC DNA]</scope>
    <source>
        <strain evidence="2 3">YIM 48858</strain>
    </source>
</reference>
<dbReference type="EMBL" id="VDFV01000060">
    <property type="protein sequence ID" value="TNC62079.1"/>
    <property type="molecule type" value="Genomic_DNA"/>
</dbReference>
<dbReference type="AlphaFoldDB" id="A0A5C4N742"/>
<comment type="caution">
    <text evidence="2">The sequence shown here is derived from an EMBL/GenBank/DDBJ whole genome shotgun (WGS) entry which is preliminary data.</text>
</comment>
<dbReference type="Proteomes" id="UP000305709">
    <property type="component" value="Unassembled WGS sequence"/>
</dbReference>
<feature type="region of interest" description="Disordered" evidence="1">
    <location>
        <begin position="90"/>
        <end position="162"/>
    </location>
</feature>
<evidence type="ECO:0000313" key="3">
    <source>
        <dbReference type="Proteomes" id="UP000305709"/>
    </source>
</evidence>
<feature type="compositionally biased region" description="Basic and acidic residues" evidence="1">
    <location>
        <begin position="109"/>
        <end position="162"/>
    </location>
</feature>